<gene>
    <name evidence="2" type="ORF">LWF01_08905</name>
</gene>
<dbReference type="InterPro" id="IPR019099">
    <property type="entry name" value="Uncharacterised_PGPGW_TM"/>
</dbReference>
<keyword evidence="1" id="KW-0472">Membrane</keyword>
<keyword evidence="1" id="KW-1133">Transmembrane helix</keyword>
<sequence length="163" mass="18845">MTTHVAKTEGAQQVRRHRHAPVWMRKLRLGFHRWRFVIRSNPHSRFWYRFILGALATLIVIIGLLLVPLPGPGWLIVFIGITILSTEFGWAKRILHRGRALVTKWSHWLMRRHMAVRLALSLSTFLFVCAIVYGVLRLTGLPDWVPADLVPTWLGLELSGRVK</sequence>
<dbReference type="RefSeq" id="WP_349640665.1">
    <property type="nucleotide sequence ID" value="NZ_CP090958.1"/>
</dbReference>
<dbReference type="NCBIfam" id="TIGR02611">
    <property type="entry name" value="TIGR02611 family protein"/>
    <property type="match status" value="1"/>
</dbReference>
<dbReference type="InterPro" id="IPR013434">
    <property type="entry name" value="CHP02611"/>
</dbReference>
<dbReference type="Proteomes" id="UP001209083">
    <property type="component" value="Chromosome"/>
</dbReference>
<evidence type="ECO:0000313" key="3">
    <source>
        <dbReference type="Proteomes" id="UP001209083"/>
    </source>
</evidence>
<dbReference type="Pfam" id="PF09656">
    <property type="entry name" value="PGPGW"/>
    <property type="match status" value="1"/>
</dbReference>
<reference evidence="2 3" key="1">
    <citation type="submission" date="2023-05" db="EMBL/GenBank/DDBJ databases">
        <title>Lithophilousrod everest ZFBP1038 complete genpme.</title>
        <authorList>
            <person name="Tian M."/>
        </authorList>
    </citation>
    <scope>NUCLEOTIDE SEQUENCE [LARGE SCALE GENOMIC DNA]</scope>
    <source>
        <strain evidence="2 3">ZFBP1038</strain>
    </source>
</reference>
<feature type="transmembrane region" description="Helical" evidence="1">
    <location>
        <begin position="115"/>
        <end position="136"/>
    </location>
</feature>
<accession>A0ABY8QY02</accession>
<dbReference type="EMBL" id="CP090958">
    <property type="protein sequence ID" value="WGW13842.1"/>
    <property type="molecule type" value="Genomic_DNA"/>
</dbReference>
<organism evidence="2 3">
    <name type="scientific">Saxibacter everestensis</name>
    <dbReference type="NCBI Taxonomy" id="2909229"/>
    <lineage>
        <taxon>Bacteria</taxon>
        <taxon>Bacillati</taxon>
        <taxon>Actinomycetota</taxon>
        <taxon>Actinomycetes</taxon>
        <taxon>Micrococcales</taxon>
        <taxon>Brevibacteriaceae</taxon>
        <taxon>Saxibacter</taxon>
    </lineage>
</organism>
<protein>
    <submittedName>
        <fullName evidence="2">TIGR02611 family protein</fullName>
    </submittedName>
</protein>
<keyword evidence="3" id="KW-1185">Reference proteome</keyword>
<proteinExistence type="predicted"/>
<name>A0ABY8QY02_9MICO</name>
<evidence type="ECO:0000313" key="2">
    <source>
        <dbReference type="EMBL" id="WGW13842.1"/>
    </source>
</evidence>
<feature type="transmembrane region" description="Helical" evidence="1">
    <location>
        <begin position="73"/>
        <end position="95"/>
    </location>
</feature>
<evidence type="ECO:0000256" key="1">
    <source>
        <dbReference type="SAM" id="Phobius"/>
    </source>
</evidence>
<feature type="transmembrane region" description="Helical" evidence="1">
    <location>
        <begin position="46"/>
        <end position="67"/>
    </location>
</feature>
<keyword evidence="1" id="KW-0812">Transmembrane</keyword>